<dbReference type="PANTHER" id="PTHR42881">
    <property type="entry name" value="PROLYL ENDOPEPTIDASE"/>
    <property type="match status" value="1"/>
</dbReference>
<organism evidence="4 5">
    <name type="scientific">Galactobacter valiniphilus</name>
    <dbReference type="NCBI Taxonomy" id="2676122"/>
    <lineage>
        <taxon>Bacteria</taxon>
        <taxon>Bacillati</taxon>
        <taxon>Actinomycetota</taxon>
        <taxon>Actinomycetes</taxon>
        <taxon>Micrococcales</taxon>
        <taxon>Micrococcaceae</taxon>
        <taxon>Galactobacter</taxon>
    </lineage>
</organism>
<dbReference type="InterPro" id="IPR029058">
    <property type="entry name" value="AB_hydrolase_fold"/>
</dbReference>
<dbReference type="PANTHER" id="PTHR42881:SF2">
    <property type="entry name" value="PROLYL ENDOPEPTIDASE"/>
    <property type="match status" value="1"/>
</dbReference>
<dbReference type="InterPro" id="IPR002470">
    <property type="entry name" value="Peptidase_S9A"/>
</dbReference>
<proteinExistence type="predicted"/>
<evidence type="ECO:0000256" key="1">
    <source>
        <dbReference type="ARBA" id="ARBA00001070"/>
    </source>
</evidence>
<feature type="domain" description="Peptidase S9 prolyl oligopeptidase catalytic" evidence="3">
    <location>
        <begin position="179"/>
        <end position="383"/>
    </location>
</feature>
<sequence>MRGVSALRNHAVVRSARAARGFDPLTGRVLWEHSAGDGRVIDALATPAGVTIAEQREGRPSLLRLDGAGVTDARAVELPAWVEGGVVSGLALHRGEEVLRWESALEPPRLYRLDALEASPPAPSDLGHTLRHGVMAEDGAIIDVVLSLPPGPATRRPVLLSCYGGFGEPHLPVYEPSHAAWVRAGGVVAHAQIRGGDERGRSWWEQAKGSLKVRAVWDLSRVVEQLSLPGLPGVPPAPVVLAGGSLGGVVAAASAFDGRRLCAGLITTAAPLDLERLDEHPLGSLWLNEFPSSETPEGRAALRELSPLRRAATLPPGRCPPYLGVVMANDARVGSRDTVDLVRLLRSRGHRARLHVVPCAGHAANPLSALRRLGAACLSFAAAATGGVVRPTLAPERTPS</sequence>
<evidence type="ECO:0000313" key="5">
    <source>
        <dbReference type="Proteomes" id="UP000265419"/>
    </source>
</evidence>
<dbReference type="GO" id="GO:0006508">
    <property type="term" value="P:proteolysis"/>
    <property type="evidence" value="ECO:0007669"/>
    <property type="project" value="InterPro"/>
</dbReference>
<dbReference type="EMBL" id="QQXK01000039">
    <property type="protein sequence ID" value="RII41039.1"/>
    <property type="molecule type" value="Genomic_DNA"/>
</dbReference>
<evidence type="ECO:0000313" key="4">
    <source>
        <dbReference type="EMBL" id="RII41039.1"/>
    </source>
</evidence>
<dbReference type="PRINTS" id="PR00862">
    <property type="entry name" value="PROLIGOPTASE"/>
</dbReference>
<evidence type="ECO:0000256" key="2">
    <source>
        <dbReference type="ARBA" id="ARBA00011897"/>
    </source>
</evidence>
<evidence type="ECO:0000259" key="3">
    <source>
        <dbReference type="Pfam" id="PF00326"/>
    </source>
</evidence>
<comment type="catalytic activity">
    <reaction evidence="1">
        <text>Hydrolysis of Pro-|-Xaa &gt;&gt; Ala-|-Xaa in oligopeptides.</text>
        <dbReference type="EC" id="3.4.21.26"/>
    </reaction>
</comment>
<dbReference type="GO" id="GO:0004252">
    <property type="term" value="F:serine-type endopeptidase activity"/>
    <property type="evidence" value="ECO:0007669"/>
    <property type="project" value="UniProtKB-EC"/>
</dbReference>
<name>A0A399JA24_9MICC</name>
<keyword evidence="5" id="KW-1185">Reference proteome</keyword>
<dbReference type="Proteomes" id="UP000265419">
    <property type="component" value="Unassembled WGS sequence"/>
</dbReference>
<dbReference type="GO" id="GO:0070012">
    <property type="term" value="F:oligopeptidase activity"/>
    <property type="evidence" value="ECO:0007669"/>
    <property type="project" value="TreeGrafter"/>
</dbReference>
<protein>
    <recommendedName>
        <fullName evidence="2">prolyl oligopeptidase</fullName>
        <ecNumber evidence="2">3.4.21.26</ecNumber>
    </recommendedName>
</protein>
<accession>A0A399JA24</accession>
<dbReference type="InterPro" id="IPR001375">
    <property type="entry name" value="Peptidase_S9_cat"/>
</dbReference>
<dbReference type="GO" id="GO:0005829">
    <property type="term" value="C:cytosol"/>
    <property type="evidence" value="ECO:0007669"/>
    <property type="project" value="TreeGrafter"/>
</dbReference>
<dbReference type="Gene3D" id="3.40.50.1820">
    <property type="entry name" value="alpha/beta hydrolase"/>
    <property type="match status" value="1"/>
</dbReference>
<dbReference type="RefSeq" id="WP_119425868.1">
    <property type="nucleotide sequence ID" value="NZ_QQXK01000039.1"/>
</dbReference>
<dbReference type="AlphaFoldDB" id="A0A399JA24"/>
<comment type="caution">
    <text evidence="4">The sequence shown here is derived from an EMBL/GenBank/DDBJ whole genome shotgun (WGS) entry which is preliminary data.</text>
</comment>
<dbReference type="InterPro" id="IPR051167">
    <property type="entry name" value="Prolyl_oligopep/macrocyclase"/>
</dbReference>
<gene>
    <name evidence="4" type="ORF">DWB68_14680</name>
</gene>
<dbReference type="SUPFAM" id="SSF53474">
    <property type="entry name" value="alpha/beta-Hydrolases"/>
    <property type="match status" value="1"/>
</dbReference>
<dbReference type="Pfam" id="PF00326">
    <property type="entry name" value="Peptidase_S9"/>
    <property type="match status" value="1"/>
</dbReference>
<dbReference type="EC" id="3.4.21.26" evidence="2"/>
<reference evidence="4 5" key="1">
    <citation type="submission" date="2018-07" db="EMBL/GenBank/DDBJ databases">
        <title>Arthrobacter sp. nov., isolated from raw cow's milk with high bacterial count.</title>
        <authorList>
            <person name="Hahne J."/>
            <person name="Isele D."/>
            <person name="Lipski A."/>
        </authorList>
    </citation>
    <scope>NUCLEOTIDE SEQUENCE [LARGE SCALE GENOMIC DNA]</scope>
    <source>
        <strain evidence="4 5">JZ R-35</strain>
    </source>
</reference>